<protein>
    <recommendedName>
        <fullName evidence="3">Yeast cell wall synthesis Kre9/Knh1-like N-terminal domain-containing protein</fullName>
    </recommendedName>
</protein>
<dbReference type="InterPro" id="IPR018466">
    <property type="entry name" value="Kre9/Knh1-like_N"/>
</dbReference>
<feature type="region of interest" description="Disordered" evidence="2">
    <location>
        <begin position="115"/>
        <end position="172"/>
    </location>
</feature>
<dbReference type="EMBL" id="JANBTX010000194">
    <property type="protein sequence ID" value="KAJ2684691.1"/>
    <property type="molecule type" value="Genomic_DNA"/>
</dbReference>
<dbReference type="PANTHER" id="PTHR40633">
    <property type="entry name" value="MATRIX PROTEIN, PUTATIVE (AFU_ORTHOLOGUE AFUA_8G05410)-RELATED"/>
    <property type="match status" value="1"/>
</dbReference>
<accession>A0A9W8GIH2</accession>
<reference evidence="4" key="1">
    <citation type="submission" date="2022-07" db="EMBL/GenBank/DDBJ databases">
        <title>Phylogenomic reconstructions and comparative analyses of Kickxellomycotina fungi.</title>
        <authorList>
            <person name="Reynolds N.K."/>
            <person name="Stajich J.E."/>
            <person name="Barry K."/>
            <person name="Grigoriev I.V."/>
            <person name="Crous P."/>
            <person name="Smith M.E."/>
        </authorList>
    </citation>
    <scope>NUCLEOTIDE SEQUENCE</scope>
    <source>
        <strain evidence="4">CBS 109367</strain>
    </source>
</reference>
<dbReference type="Pfam" id="PF10342">
    <property type="entry name" value="Kre9_KNH"/>
    <property type="match status" value="1"/>
</dbReference>
<keyword evidence="5" id="KW-1185">Reference proteome</keyword>
<evidence type="ECO:0000256" key="1">
    <source>
        <dbReference type="ARBA" id="ARBA00022729"/>
    </source>
</evidence>
<feature type="domain" description="Yeast cell wall synthesis Kre9/Knh1-like N-terminal" evidence="3">
    <location>
        <begin position="17"/>
        <end position="105"/>
    </location>
</feature>
<evidence type="ECO:0000313" key="5">
    <source>
        <dbReference type="Proteomes" id="UP001151516"/>
    </source>
</evidence>
<feature type="compositionally biased region" description="Basic and acidic residues" evidence="2">
    <location>
        <begin position="115"/>
        <end position="141"/>
    </location>
</feature>
<sequence>MAFLAAGAMAKLQITLPNSHTEWEAGAPELVKWKAIDGNLKGRVSVELMEGSDPSNMDTVTTIAENISADNMQLKWNVPKNMKNSNNYAIKIVDENGDEYYGQYFKGLGGKTDVTKKADKHASTPVSKLREAMPADSEVIKQQKAPVSGKDAQLNTKLDSSRPLKESMSFSADGERTLRKNAATAATAAAAAAAANSVAPGCVAAIACAVVFGAFIHF</sequence>
<comment type="caution">
    <text evidence="4">The sequence shown here is derived from an EMBL/GenBank/DDBJ whole genome shotgun (WGS) entry which is preliminary data.</text>
</comment>
<dbReference type="PANTHER" id="PTHR40633:SF1">
    <property type="entry name" value="GPI ANCHORED SERINE-THREONINE RICH PROTEIN (AFU_ORTHOLOGUE AFUA_1G03630)"/>
    <property type="match status" value="1"/>
</dbReference>
<organism evidence="4 5">
    <name type="scientific">Coemansia spiralis</name>
    <dbReference type="NCBI Taxonomy" id="417178"/>
    <lineage>
        <taxon>Eukaryota</taxon>
        <taxon>Fungi</taxon>
        <taxon>Fungi incertae sedis</taxon>
        <taxon>Zoopagomycota</taxon>
        <taxon>Kickxellomycotina</taxon>
        <taxon>Kickxellomycetes</taxon>
        <taxon>Kickxellales</taxon>
        <taxon>Kickxellaceae</taxon>
        <taxon>Coemansia</taxon>
    </lineage>
</organism>
<evidence type="ECO:0000259" key="3">
    <source>
        <dbReference type="Pfam" id="PF10342"/>
    </source>
</evidence>
<dbReference type="InterPro" id="IPR052982">
    <property type="entry name" value="SRP1/TIP1-like"/>
</dbReference>
<gene>
    <name evidence="4" type="ORF">IWW39_004758</name>
</gene>
<keyword evidence="1" id="KW-0732">Signal</keyword>
<dbReference type="AlphaFoldDB" id="A0A9W8GIH2"/>
<dbReference type="OrthoDB" id="2260257at2759"/>
<dbReference type="Proteomes" id="UP001151516">
    <property type="component" value="Unassembled WGS sequence"/>
</dbReference>
<evidence type="ECO:0000313" key="4">
    <source>
        <dbReference type="EMBL" id="KAJ2684691.1"/>
    </source>
</evidence>
<proteinExistence type="predicted"/>
<evidence type="ECO:0000256" key="2">
    <source>
        <dbReference type="SAM" id="MobiDB-lite"/>
    </source>
</evidence>
<name>A0A9W8GIH2_9FUNG</name>